<proteinExistence type="predicted"/>
<dbReference type="InterPro" id="IPR009875">
    <property type="entry name" value="PilZ_domain"/>
</dbReference>
<evidence type="ECO:0000313" key="3">
    <source>
        <dbReference type="Proteomes" id="UP000319976"/>
    </source>
</evidence>
<protein>
    <recommendedName>
        <fullName evidence="1">PilZ domain-containing protein</fullName>
    </recommendedName>
</protein>
<accession>A0A517T5K8</accession>
<organism evidence="2 3">
    <name type="scientific">Calycomorphotria hydatis</name>
    <dbReference type="NCBI Taxonomy" id="2528027"/>
    <lineage>
        <taxon>Bacteria</taxon>
        <taxon>Pseudomonadati</taxon>
        <taxon>Planctomycetota</taxon>
        <taxon>Planctomycetia</taxon>
        <taxon>Planctomycetales</taxon>
        <taxon>Planctomycetaceae</taxon>
        <taxon>Calycomorphotria</taxon>
    </lineage>
</organism>
<evidence type="ECO:0000313" key="2">
    <source>
        <dbReference type="EMBL" id="QDT63644.1"/>
    </source>
</evidence>
<name>A0A517T5K8_9PLAN</name>
<gene>
    <name evidence="2" type="ORF">V22_08680</name>
</gene>
<dbReference type="EMBL" id="CP036316">
    <property type="protein sequence ID" value="QDT63644.1"/>
    <property type="molecule type" value="Genomic_DNA"/>
</dbReference>
<dbReference type="KEGG" id="chya:V22_08680"/>
<dbReference type="RefSeq" id="WP_145260124.1">
    <property type="nucleotide sequence ID" value="NZ_CP036316.1"/>
</dbReference>
<evidence type="ECO:0000259" key="1">
    <source>
        <dbReference type="Pfam" id="PF07238"/>
    </source>
</evidence>
<dbReference type="Pfam" id="PF07238">
    <property type="entry name" value="PilZ"/>
    <property type="match status" value="1"/>
</dbReference>
<dbReference type="Proteomes" id="UP000319976">
    <property type="component" value="Chromosome"/>
</dbReference>
<dbReference type="AlphaFoldDB" id="A0A517T5K8"/>
<feature type="domain" description="PilZ" evidence="1">
    <location>
        <begin position="59"/>
        <end position="152"/>
    </location>
</feature>
<sequence length="179" mass="20472">MQIELPKSLRLQAPVSSHATDKLACALSMAGGKVTERAAESSNHTDSRVDPHTGEVIDRRAYPRHESGCIVGIYPLQESETNNSGICWRYHNDERCGAIVDISMQAVAFLYPTPFEVDQKLELRLIHPERDETLEIVGDVVRQERIAERCHKTVCCFRRLLKFEEVYRFSNLLKHNEHV</sequence>
<dbReference type="GO" id="GO:0035438">
    <property type="term" value="F:cyclic-di-GMP binding"/>
    <property type="evidence" value="ECO:0007669"/>
    <property type="project" value="InterPro"/>
</dbReference>
<reference evidence="2 3" key="1">
    <citation type="submission" date="2019-02" db="EMBL/GenBank/DDBJ databases">
        <title>Deep-cultivation of Planctomycetes and their phenomic and genomic characterization uncovers novel biology.</title>
        <authorList>
            <person name="Wiegand S."/>
            <person name="Jogler M."/>
            <person name="Boedeker C."/>
            <person name="Pinto D."/>
            <person name="Vollmers J."/>
            <person name="Rivas-Marin E."/>
            <person name="Kohn T."/>
            <person name="Peeters S.H."/>
            <person name="Heuer A."/>
            <person name="Rast P."/>
            <person name="Oberbeckmann S."/>
            <person name="Bunk B."/>
            <person name="Jeske O."/>
            <person name="Meyerdierks A."/>
            <person name="Storesund J.E."/>
            <person name="Kallscheuer N."/>
            <person name="Luecker S."/>
            <person name="Lage O.M."/>
            <person name="Pohl T."/>
            <person name="Merkel B.J."/>
            <person name="Hornburger P."/>
            <person name="Mueller R.-W."/>
            <person name="Bruemmer F."/>
            <person name="Labrenz M."/>
            <person name="Spormann A.M."/>
            <person name="Op den Camp H."/>
            <person name="Overmann J."/>
            <person name="Amann R."/>
            <person name="Jetten M.S.M."/>
            <person name="Mascher T."/>
            <person name="Medema M.H."/>
            <person name="Devos D.P."/>
            <person name="Kaster A.-K."/>
            <person name="Ovreas L."/>
            <person name="Rohde M."/>
            <person name="Galperin M.Y."/>
            <person name="Jogler C."/>
        </authorList>
    </citation>
    <scope>NUCLEOTIDE SEQUENCE [LARGE SCALE GENOMIC DNA]</scope>
    <source>
        <strain evidence="2 3">V22</strain>
    </source>
</reference>
<keyword evidence="3" id="KW-1185">Reference proteome</keyword>